<sequence>MPIKNFKCKDTQALFEGERVKRWVNIERPALRKLALLDWSAVLDDLKVPPGNRLEALKDDRQGQHSIRINQQWRLCFVWTADGAADVEIIDYH</sequence>
<accession>A0A060NZI7</accession>
<dbReference type="Proteomes" id="UP000066014">
    <property type="component" value="Chromosome"/>
</dbReference>
<dbReference type="InterPro" id="IPR035093">
    <property type="entry name" value="RelE/ParE_toxin_dom_sf"/>
</dbReference>
<dbReference type="Pfam" id="PF05015">
    <property type="entry name" value="HigB-like_toxin"/>
    <property type="match status" value="1"/>
</dbReference>
<name>A0A060NZI7_9BURK</name>
<dbReference type="PANTHER" id="PTHR40266:SF2">
    <property type="entry name" value="TOXIN HIGB-1"/>
    <property type="match status" value="1"/>
</dbReference>
<dbReference type="SUPFAM" id="SSF143011">
    <property type="entry name" value="RelE-like"/>
    <property type="match status" value="1"/>
</dbReference>
<dbReference type="HOGENOM" id="CLU_155111_1_1_4"/>
<dbReference type="PANTHER" id="PTHR40266">
    <property type="entry name" value="TOXIN HIGB-1"/>
    <property type="match status" value="1"/>
</dbReference>
<dbReference type="Gene3D" id="3.30.2310.20">
    <property type="entry name" value="RelE-like"/>
    <property type="match status" value="1"/>
</dbReference>
<reference evidence="1 2" key="1">
    <citation type="journal article" date="2014" name="Nat. Commun.">
        <title>Physiological and genomic features of highly alkaliphilic hydrogen-utilizing Betaproteobacteria from a continental serpentinizing site.</title>
        <authorList>
            <person name="Suzuki S."/>
            <person name="Kuenen J.G."/>
            <person name="Schipper K."/>
            <person name="van der Velde S."/>
            <person name="Ishii S."/>
            <person name="Wu A."/>
            <person name="Sorokin D.Y."/>
            <person name="Tenney A."/>
            <person name="Meng X.Y."/>
            <person name="Morrill P.L."/>
            <person name="Kamagata Y."/>
            <person name="Muyzer G."/>
            <person name="Nealson K.H."/>
        </authorList>
    </citation>
    <scope>NUCLEOTIDE SEQUENCE [LARGE SCALE GENOMIC DNA]</scope>
    <source>
        <strain evidence="1 2">B1</strain>
    </source>
</reference>
<keyword evidence="2" id="KW-1185">Reference proteome</keyword>
<dbReference type="KEGG" id="cbab:SMCB_2061"/>
<protein>
    <submittedName>
        <fullName evidence="1">Plasmid maintenance system killer protein</fullName>
    </submittedName>
</protein>
<dbReference type="STRING" id="1458426.SMCB_2061"/>
<evidence type="ECO:0000313" key="2">
    <source>
        <dbReference type="Proteomes" id="UP000066014"/>
    </source>
</evidence>
<gene>
    <name evidence="1" type="ORF">SMCB_2061</name>
</gene>
<dbReference type="EMBL" id="AP014569">
    <property type="protein sequence ID" value="BAO84289.1"/>
    <property type="molecule type" value="Genomic_DNA"/>
</dbReference>
<dbReference type="OrthoDB" id="9801102at2"/>
<organism evidence="1 2">
    <name type="scientific">Serpentinimonas maccroryi</name>
    <dbReference type="NCBI Taxonomy" id="1458426"/>
    <lineage>
        <taxon>Bacteria</taxon>
        <taxon>Pseudomonadati</taxon>
        <taxon>Pseudomonadota</taxon>
        <taxon>Betaproteobacteria</taxon>
        <taxon>Burkholderiales</taxon>
        <taxon>Comamonadaceae</taxon>
        <taxon>Serpentinimonas</taxon>
    </lineage>
</organism>
<dbReference type="RefSeq" id="WP_045536801.1">
    <property type="nucleotide sequence ID" value="NZ_AP014569.1"/>
</dbReference>
<dbReference type="AlphaFoldDB" id="A0A060NZI7"/>
<evidence type="ECO:0000313" key="1">
    <source>
        <dbReference type="EMBL" id="BAO84289.1"/>
    </source>
</evidence>
<dbReference type="InterPro" id="IPR007711">
    <property type="entry name" value="HigB-1"/>
</dbReference>
<proteinExistence type="predicted"/>